<gene>
    <name evidence="2" type="ORF">SAMN05216382_2251</name>
</gene>
<dbReference type="RefSeq" id="WP_093006330.1">
    <property type="nucleotide sequence ID" value="NZ_FNZZ01000004.1"/>
</dbReference>
<proteinExistence type="predicted"/>
<dbReference type="Proteomes" id="UP000199214">
    <property type="component" value="Unassembled WGS sequence"/>
</dbReference>
<keyword evidence="2" id="KW-0282">Flagellum</keyword>
<dbReference type="SUPFAM" id="SSF101498">
    <property type="entry name" value="Anti-sigma factor FlgM"/>
    <property type="match status" value="1"/>
</dbReference>
<evidence type="ECO:0000313" key="2">
    <source>
        <dbReference type="EMBL" id="SEL59714.1"/>
    </source>
</evidence>
<keyword evidence="2" id="KW-0969">Cilium</keyword>
<dbReference type="InterPro" id="IPR031316">
    <property type="entry name" value="FlgM_C"/>
</dbReference>
<reference evidence="3" key="1">
    <citation type="submission" date="2016-10" db="EMBL/GenBank/DDBJ databases">
        <authorList>
            <person name="Varghese N."/>
            <person name="Submissions S."/>
        </authorList>
    </citation>
    <scope>NUCLEOTIDE SEQUENCE [LARGE SCALE GENOMIC DNA]</scope>
    <source>
        <strain evidence="3">JS21-1</strain>
    </source>
</reference>
<keyword evidence="3" id="KW-1185">Reference proteome</keyword>
<dbReference type="Pfam" id="PF04316">
    <property type="entry name" value="FlgM"/>
    <property type="match status" value="1"/>
</dbReference>
<keyword evidence="2" id="KW-0966">Cell projection</keyword>
<dbReference type="STRING" id="1855283.SAMN05216382_2251"/>
<organism evidence="2 3">
    <name type="scientific">Sphingomonas palmae</name>
    <dbReference type="NCBI Taxonomy" id="1855283"/>
    <lineage>
        <taxon>Bacteria</taxon>
        <taxon>Pseudomonadati</taxon>
        <taxon>Pseudomonadota</taxon>
        <taxon>Alphaproteobacteria</taxon>
        <taxon>Sphingomonadales</taxon>
        <taxon>Sphingomonadaceae</taxon>
        <taxon>Sphingomonas</taxon>
    </lineage>
</organism>
<sequence>MVESVKPTTIKANDLRIGAVTRVANAAPPVTTAPAQTPAAAAPTLARVMAASAPMDVTRIALIKEAVENGRFPLSPASVADALIAAKYEWMSHDAS</sequence>
<evidence type="ECO:0000313" key="3">
    <source>
        <dbReference type="Proteomes" id="UP000199214"/>
    </source>
</evidence>
<dbReference type="EMBL" id="FNZZ01000004">
    <property type="protein sequence ID" value="SEL59714.1"/>
    <property type="molecule type" value="Genomic_DNA"/>
</dbReference>
<dbReference type="InterPro" id="IPR035890">
    <property type="entry name" value="Anti-sigma-28_factor_FlgM_sf"/>
</dbReference>
<accession>A0A1H7RIR5</accession>
<protein>
    <submittedName>
        <fullName evidence="2">Negative regulator of flagellin synthesis FlgM</fullName>
    </submittedName>
</protein>
<evidence type="ECO:0000259" key="1">
    <source>
        <dbReference type="Pfam" id="PF04316"/>
    </source>
</evidence>
<dbReference type="OrthoDB" id="7392062at2"/>
<feature type="domain" description="Anti-sigma-28 factor FlgM C-terminal" evidence="1">
    <location>
        <begin position="45"/>
        <end position="84"/>
    </location>
</feature>
<dbReference type="AlphaFoldDB" id="A0A1H7RIR5"/>
<name>A0A1H7RIR5_9SPHN</name>